<keyword evidence="1" id="KW-0560">Oxidoreductase</keyword>
<sequence length="390" mass="42444">MTDVTIVGAGPVGLLTALGLGRAGFDVEVIDAAPGVNTAPRAMSYTWAVFADLEKLGVLDDLLAAGLRDDARSWRVRRTGETIVFDFSALRPYTDRAYGLTLGQDRLSDVVLGHIARIDNITIRWSTAFTGLRQTPEAIVVSAESPEGPVEIVAPWLIGCDGGRSAVRKSLDLPFAGITFPHRFVATNIHYDFDSHGWLSGYLIDPEFGAIVAKIAGDDLWRVTFAEDASLPHEGMEKRITRFIEEILPGSKDFDLAAWTPYNMHQRTAPTYRVGRVLLAGDAAHVTNPTSGLGLMGGMLDGFALCEALVAVLSGRADDTILDRYSDARRAVFTQQTSPISVRSMNLVFHSHDETELERSLAWGRRLMADPDAMGQYLAAAITLRTPSLV</sequence>
<dbReference type="InterPro" id="IPR002938">
    <property type="entry name" value="FAD-bd"/>
</dbReference>
<evidence type="ECO:0000256" key="1">
    <source>
        <dbReference type="ARBA" id="ARBA00023002"/>
    </source>
</evidence>
<dbReference type="RefSeq" id="WP_273686159.1">
    <property type="nucleotide sequence ID" value="NZ_CP117411.1"/>
</dbReference>
<dbReference type="Gene3D" id="3.50.50.60">
    <property type="entry name" value="FAD/NAD(P)-binding domain"/>
    <property type="match status" value="1"/>
</dbReference>
<keyword evidence="2" id="KW-0520">NAD</keyword>
<dbReference type="PANTHER" id="PTHR43476">
    <property type="entry name" value="3-(3-HYDROXY-PHENYL)PROPIONATE/3-HYDROXYCINNAMIC ACID HYDROXYLASE"/>
    <property type="match status" value="1"/>
</dbReference>
<evidence type="ECO:0000313" key="5">
    <source>
        <dbReference type="Proteomes" id="UP001220395"/>
    </source>
</evidence>
<protein>
    <submittedName>
        <fullName evidence="4">NAD(P)/FAD-dependent oxidoreductase</fullName>
    </submittedName>
</protein>
<gene>
    <name evidence="4" type="ORF">PQ455_11180</name>
</gene>
<evidence type="ECO:0000313" key="4">
    <source>
        <dbReference type="EMBL" id="WCT72205.1"/>
    </source>
</evidence>
<feature type="domain" description="FAD-binding" evidence="3">
    <location>
        <begin position="2"/>
        <end position="335"/>
    </location>
</feature>
<organism evidence="4 5">
    <name type="scientific">Sphingomonas naphthae</name>
    <dbReference type="NCBI Taxonomy" id="1813468"/>
    <lineage>
        <taxon>Bacteria</taxon>
        <taxon>Pseudomonadati</taxon>
        <taxon>Pseudomonadota</taxon>
        <taxon>Alphaproteobacteria</taxon>
        <taxon>Sphingomonadales</taxon>
        <taxon>Sphingomonadaceae</taxon>
        <taxon>Sphingomonas</taxon>
    </lineage>
</organism>
<proteinExistence type="predicted"/>
<dbReference type="Proteomes" id="UP001220395">
    <property type="component" value="Chromosome"/>
</dbReference>
<dbReference type="Gene3D" id="3.30.70.2450">
    <property type="match status" value="1"/>
</dbReference>
<dbReference type="EMBL" id="CP117411">
    <property type="protein sequence ID" value="WCT72205.1"/>
    <property type="molecule type" value="Genomic_DNA"/>
</dbReference>
<evidence type="ECO:0000256" key="2">
    <source>
        <dbReference type="ARBA" id="ARBA00023027"/>
    </source>
</evidence>
<reference evidence="4 5" key="1">
    <citation type="submission" date="2023-02" db="EMBL/GenBank/DDBJ databases">
        <title>Genome sequence of Sphingomonas naphthae.</title>
        <authorList>
            <person name="Kim S."/>
            <person name="Heo J."/>
            <person name="Kwon S.-W."/>
        </authorList>
    </citation>
    <scope>NUCLEOTIDE SEQUENCE [LARGE SCALE GENOMIC DNA]</scope>
    <source>
        <strain evidence="4 5">KACC 18716</strain>
    </source>
</reference>
<keyword evidence="5" id="KW-1185">Reference proteome</keyword>
<dbReference type="SUPFAM" id="SSF51905">
    <property type="entry name" value="FAD/NAD(P)-binding domain"/>
    <property type="match status" value="1"/>
</dbReference>
<dbReference type="PANTHER" id="PTHR43476:SF4">
    <property type="entry name" value="BLR0106 PROTEIN"/>
    <property type="match status" value="1"/>
</dbReference>
<dbReference type="Pfam" id="PF01494">
    <property type="entry name" value="FAD_binding_3"/>
    <property type="match status" value="1"/>
</dbReference>
<accession>A0ABY7TIE5</accession>
<dbReference type="PRINTS" id="PR00420">
    <property type="entry name" value="RNGMNOXGNASE"/>
</dbReference>
<name>A0ABY7TIE5_9SPHN</name>
<dbReference type="InterPro" id="IPR050631">
    <property type="entry name" value="PheA/TfdB_FAD_monoxygenase"/>
</dbReference>
<evidence type="ECO:0000259" key="3">
    <source>
        <dbReference type="Pfam" id="PF01494"/>
    </source>
</evidence>
<dbReference type="InterPro" id="IPR036188">
    <property type="entry name" value="FAD/NAD-bd_sf"/>
</dbReference>